<accession>A0A6M3T421</accession>
<name>A0A6M3T421_9CAUD</name>
<evidence type="ECO:0000313" key="3">
    <source>
        <dbReference type="Proteomes" id="UP000503259"/>
    </source>
</evidence>
<protein>
    <submittedName>
        <fullName evidence="2">Immunity repressor</fullName>
    </submittedName>
</protein>
<dbReference type="InterPro" id="IPR010982">
    <property type="entry name" value="Lambda_DNA-bd_dom_sf"/>
</dbReference>
<reference evidence="2 3" key="1">
    <citation type="submission" date="2020-04" db="EMBL/GenBank/DDBJ databases">
        <authorList>
            <person name="Curtis N."/>
            <person name="Falkinham J.O."/>
            <person name="Garlena R.A."/>
            <person name="Russell D.A."/>
            <person name="Pope W.H."/>
            <person name="Jacobs-Sera D."/>
            <person name="Hatfull G.F."/>
        </authorList>
    </citation>
    <scope>NUCLEOTIDE SEQUENCE [LARGE SCALE GENOMIC DNA]</scope>
</reference>
<feature type="region of interest" description="Disordered" evidence="1">
    <location>
        <begin position="122"/>
        <end position="205"/>
    </location>
</feature>
<proteinExistence type="predicted"/>
<dbReference type="KEGG" id="vg:64868288"/>
<dbReference type="GeneID" id="64868288"/>
<feature type="compositionally biased region" description="Basic and acidic residues" evidence="1">
    <location>
        <begin position="135"/>
        <end position="150"/>
    </location>
</feature>
<dbReference type="RefSeq" id="YP_010060434.1">
    <property type="nucleotide sequence ID" value="NC_054771.1"/>
</dbReference>
<evidence type="ECO:0000256" key="1">
    <source>
        <dbReference type="SAM" id="MobiDB-lite"/>
    </source>
</evidence>
<dbReference type="CDD" id="cd00093">
    <property type="entry name" value="HTH_XRE"/>
    <property type="match status" value="1"/>
</dbReference>
<keyword evidence="3" id="KW-1185">Reference proteome</keyword>
<evidence type="ECO:0000313" key="2">
    <source>
        <dbReference type="EMBL" id="QJD52138.1"/>
    </source>
</evidence>
<dbReference type="GO" id="GO:0003677">
    <property type="term" value="F:DNA binding"/>
    <property type="evidence" value="ECO:0007669"/>
    <property type="project" value="InterPro"/>
</dbReference>
<dbReference type="Proteomes" id="UP000503259">
    <property type="component" value="Segment"/>
</dbReference>
<organism evidence="2 3">
    <name type="scientific">Mycobacterium phage MA5</name>
    <dbReference type="NCBI Taxonomy" id="2725640"/>
    <lineage>
        <taxon>Viruses</taxon>
        <taxon>Duplodnaviria</taxon>
        <taxon>Heunggongvirae</taxon>
        <taxon>Uroviricota</taxon>
        <taxon>Caudoviricetes</taxon>
        <taxon>Veracruzvirus</taxon>
        <taxon>Veracruzvirus MA5</taxon>
    </lineage>
</organism>
<feature type="compositionally biased region" description="Basic and acidic residues" evidence="1">
    <location>
        <begin position="166"/>
        <end position="177"/>
    </location>
</feature>
<dbReference type="EMBL" id="MT310879">
    <property type="protein sequence ID" value="QJD52138.1"/>
    <property type="molecule type" value="Genomic_DNA"/>
</dbReference>
<dbReference type="SUPFAM" id="SSF47413">
    <property type="entry name" value="lambda repressor-like DNA-binding domains"/>
    <property type="match status" value="1"/>
</dbReference>
<feature type="compositionally biased region" description="Polar residues" evidence="1">
    <location>
        <begin position="1"/>
        <end position="16"/>
    </location>
</feature>
<sequence>MIGVTSQQHDWSQGSQPWRHPHDSEGLTRRCLTYNILRLGVAETGVIQVNTERPRGKKSDLSLAIIEDLRGKGYTQSEIARMYGVTRQYVSWIKHYYGGKLTPRELVLQHFPFQVPVHQQQGGVSVPEAPRARRVHGDRWRRDGRPEAVEASRFLQEAEGPGPGVRPEHPAYRRREPPGWLGLPAQEAGGRRPVDPGQRLHGPDR</sequence>
<gene>
    <name evidence="2" type="primary">73</name>
    <name evidence="2" type="ORF">PBI_MA5_73</name>
</gene>
<dbReference type="InterPro" id="IPR001387">
    <property type="entry name" value="Cro/C1-type_HTH"/>
</dbReference>
<feature type="region of interest" description="Disordered" evidence="1">
    <location>
        <begin position="1"/>
        <end position="24"/>
    </location>
</feature>